<keyword evidence="2" id="KW-0378">Hydrolase</keyword>
<protein>
    <submittedName>
        <fullName evidence="2">Ribonuclease H</fullName>
        <ecNumber evidence="2">3.1.26.4</ecNumber>
    </submittedName>
</protein>
<dbReference type="Gene3D" id="3.30.420.10">
    <property type="entry name" value="Ribonuclease H-like superfamily/Ribonuclease H"/>
    <property type="match status" value="1"/>
</dbReference>
<name>A0A7T1F2W1_ATRLM</name>
<dbReference type="InterPro" id="IPR002156">
    <property type="entry name" value="RNaseH_domain"/>
</dbReference>
<dbReference type="GO" id="GO:0004523">
    <property type="term" value="F:RNA-DNA hybrid ribonuclease activity"/>
    <property type="evidence" value="ECO:0007669"/>
    <property type="project" value="UniProtKB-EC"/>
</dbReference>
<dbReference type="InterPro" id="IPR036397">
    <property type="entry name" value="RNaseH_sf"/>
</dbReference>
<dbReference type="Pfam" id="PF00075">
    <property type="entry name" value="RNase_H"/>
    <property type="match status" value="1"/>
</dbReference>
<evidence type="ECO:0000259" key="1">
    <source>
        <dbReference type="PROSITE" id="PS50879"/>
    </source>
</evidence>
<organism evidence="2 3">
    <name type="scientific">Atribacter laminatus</name>
    <dbReference type="NCBI Taxonomy" id="2847778"/>
    <lineage>
        <taxon>Bacteria</taxon>
        <taxon>Pseudomonadati</taxon>
        <taxon>Atribacterota</taxon>
        <taxon>Atribacteria</taxon>
        <taxon>Atribacterales</taxon>
        <taxon>Atribacteraceae</taxon>
        <taxon>Atribacter</taxon>
    </lineage>
</organism>
<proteinExistence type="predicted"/>
<dbReference type="EMBL" id="CP065383">
    <property type="protein sequence ID" value="QPM67735.1"/>
    <property type="molecule type" value="Genomic_DNA"/>
</dbReference>
<dbReference type="PROSITE" id="PS50879">
    <property type="entry name" value="RNASE_H_1"/>
    <property type="match status" value="1"/>
</dbReference>
<dbReference type="GO" id="GO:0003676">
    <property type="term" value="F:nucleic acid binding"/>
    <property type="evidence" value="ECO:0007669"/>
    <property type="project" value="InterPro"/>
</dbReference>
<dbReference type="RefSeq" id="WP_218112922.1">
    <property type="nucleotide sequence ID" value="NZ_CP065383.1"/>
</dbReference>
<keyword evidence="3" id="KW-1185">Reference proteome</keyword>
<reference evidence="2 3" key="1">
    <citation type="journal article" date="2021" name="Nat. Commun.">
        <title>Isolation of a member of the candidate phylum Atribacteria reveals a unique cell membrane structure.</title>
        <authorList>
            <person name="Taiki K."/>
            <person name="Nobu M.K."/>
            <person name="Kusada H."/>
            <person name="Meng X.-Y."/>
            <person name="Hosoki N."/>
            <person name="Uematsu K."/>
            <person name="Yoshioka H."/>
            <person name="Kamagata Y."/>
            <person name="Tamaki H."/>
        </authorList>
    </citation>
    <scope>NUCLEOTIDE SEQUENCE [LARGE SCALE GENOMIC DNA]</scope>
    <source>
        <strain evidence="2 3">RT761</strain>
    </source>
</reference>
<dbReference type="InterPro" id="IPR012337">
    <property type="entry name" value="RNaseH-like_sf"/>
</dbReference>
<evidence type="ECO:0000313" key="2">
    <source>
        <dbReference type="EMBL" id="QPM67735.1"/>
    </source>
</evidence>
<dbReference type="EC" id="3.1.26.4" evidence="2"/>
<dbReference type="Proteomes" id="UP000594463">
    <property type="component" value="Chromosome"/>
</dbReference>
<gene>
    <name evidence="2" type="primary">rnhA</name>
    <name evidence="2" type="ORF">RT761_00947</name>
</gene>
<dbReference type="KEGG" id="alam:RT761_00947"/>
<feature type="domain" description="RNase H type-1" evidence="1">
    <location>
        <begin position="1"/>
        <end position="133"/>
    </location>
</feature>
<dbReference type="CDD" id="cd09277">
    <property type="entry name" value="RNase_HI_bacteria_like"/>
    <property type="match status" value="1"/>
</dbReference>
<sequence>MNEWEAYVDGSYYNHKVGYGAVIIHKNKVKSELFGSVPEEFSHSRQVGGELFAVIQVVKWCQKENITKITIYFDYWGIQKWVTGDWKTNISLTKNYTDFINHSPIQIHWQKVKSHSGNLWNQRADELAKKGANGIG</sequence>
<accession>A0A7T1F2W1</accession>
<evidence type="ECO:0000313" key="3">
    <source>
        <dbReference type="Proteomes" id="UP000594463"/>
    </source>
</evidence>
<dbReference type="SUPFAM" id="SSF53098">
    <property type="entry name" value="Ribonuclease H-like"/>
    <property type="match status" value="1"/>
</dbReference>
<dbReference type="AlphaFoldDB" id="A0A7T1F2W1"/>